<accession>C8X2R1</accession>
<evidence type="ECO:0000256" key="11">
    <source>
        <dbReference type="PROSITE-ProRule" id="PRU00524"/>
    </source>
</evidence>
<dbReference type="SUPFAM" id="SSF63380">
    <property type="entry name" value="Riboflavin synthase domain-like"/>
    <property type="match status" value="2"/>
</dbReference>
<dbReference type="PROSITE" id="PS51177">
    <property type="entry name" value="LUMAZINE_BIND"/>
    <property type="match status" value="2"/>
</dbReference>
<sequence length="220" mass="23601">MFTGLILGVGTVSALDKKGDESRLRIRPHFSLTDCEYGESIAVNGVCLTVETFGRDWFTVYASAETLRRSNLGGLRPGDAVNLERALAVGDRLGGHLVSGHVDCLARIEQITAAGQSTAYTLGFPKQWGPFVVDKGSVCLDGISLTVNACTPTTLAVNIIPTTRKETTIASWQVGSQVNMEVDIIGKYVQKMVAPWSGEPAGEPETGQGLTLDFLREHGF</sequence>
<proteinExistence type="predicted"/>
<comment type="subunit">
    <text evidence="4">Homotrimer.</text>
</comment>
<evidence type="ECO:0000256" key="6">
    <source>
        <dbReference type="ARBA" id="ARBA00013950"/>
    </source>
</evidence>
<evidence type="ECO:0000256" key="3">
    <source>
        <dbReference type="ARBA" id="ARBA00004887"/>
    </source>
</evidence>
<dbReference type="KEGG" id="drt:Dret_1421"/>
<dbReference type="Pfam" id="PF00677">
    <property type="entry name" value="Lum_binding"/>
    <property type="match status" value="2"/>
</dbReference>
<evidence type="ECO:0000256" key="5">
    <source>
        <dbReference type="ARBA" id="ARBA00012827"/>
    </source>
</evidence>
<dbReference type="NCBIfam" id="TIGR00187">
    <property type="entry name" value="ribE"/>
    <property type="match status" value="1"/>
</dbReference>
<dbReference type="CDD" id="cd00402">
    <property type="entry name" value="Riboflavin_synthase_like"/>
    <property type="match status" value="1"/>
</dbReference>
<evidence type="ECO:0000256" key="8">
    <source>
        <dbReference type="ARBA" id="ARBA00022679"/>
    </source>
</evidence>
<keyword evidence="7" id="KW-0686">Riboflavin biosynthesis</keyword>
<name>C8X2R1_DESRD</name>
<dbReference type="EC" id="2.5.1.9" evidence="5 10"/>
<dbReference type="InterPro" id="IPR023366">
    <property type="entry name" value="ATP_synth_asu-like_sf"/>
</dbReference>
<comment type="pathway">
    <text evidence="3">Cofactor biosynthesis; riboflavin biosynthesis; riboflavin from 2-hydroxy-3-oxobutyl phosphate and 5-amino-6-(D-ribitylamino)uracil: step 2/2.</text>
</comment>
<keyword evidence="8 13" id="KW-0808">Transferase</keyword>
<evidence type="ECO:0000256" key="9">
    <source>
        <dbReference type="ARBA" id="ARBA00022737"/>
    </source>
</evidence>
<dbReference type="Proteomes" id="UP000001052">
    <property type="component" value="Chromosome"/>
</dbReference>
<comment type="catalytic activity">
    <reaction evidence="1">
        <text>2 6,7-dimethyl-8-(1-D-ribityl)lumazine + H(+) = 5-amino-6-(D-ribitylamino)uracil + riboflavin</text>
        <dbReference type="Rhea" id="RHEA:20772"/>
        <dbReference type="ChEBI" id="CHEBI:15378"/>
        <dbReference type="ChEBI" id="CHEBI:15934"/>
        <dbReference type="ChEBI" id="CHEBI:57986"/>
        <dbReference type="ChEBI" id="CHEBI:58201"/>
        <dbReference type="EC" id="2.5.1.9"/>
    </reaction>
</comment>
<dbReference type="GO" id="GO:0009231">
    <property type="term" value="P:riboflavin biosynthetic process"/>
    <property type="evidence" value="ECO:0007669"/>
    <property type="project" value="UniProtKB-KW"/>
</dbReference>
<dbReference type="PANTHER" id="PTHR21098:SF12">
    <property type="entry name" value="RIBOFLAVIN SYNTHASE"/>
    <property type="match status" value="1"/>
</dbReference>
<feature type="domain" description="Lumazine-binding" evidence="12">
    <location>
        <begin position="97"/>
        <end position="193"/>
    </location>
</feature>
<dbReference type="EMBL" id="CP001734">
    <property type="protein sequence ID" value="ACV68708.1"/>
    <property type="molecule type" value="Genomic_DNA"/>
</dbReference>
<dbReference type="FunFam" id="2.40.30.20:FF:000003">
    <property type="entry name" value="Riboflavin synthase, alpha subunit"/>
    <property type="match status" value="1"/>
</dbReference>
<evidence type="ECO:0000256" key="4">
    <source>
        <dbReference type="ARBA" id="ARBA00011233"/>
    </source>
</evidence>
<dbReference type="PANTHER" id="PTHR21098">
    <property type="entry name" value="RIBOFLAVIN SYNTHASE ALPHA CHAIN"/>
    <property type="match status" value="1"/>
</dbReference>
<comment type="function">
    <text evidence="2">Catalyzes the dismutation of two molecules of 6,7-dimethyl-8-ribityllumazine, resulting in the formation of riboflavin and 5-amino-6-(D-ribitylamino)uracil.</text>
</comment>
<dbReference type="FunFam" id="2.40.30.20:FF:000004">
    <property type="entry name" value="Riboflavin synthase, alpha subunit"/>
    <property type="match status" value="1"/>
</dbReference>
<feature type="repeat" description="Lumazine-binding" evidence="11">
    <location>
        <begin position="97"/>
        <end position="193"/>
    </location>
</feature>
<gene>
    <name evidence="13" type="ordered locus">Dret_1421</name>
</gene>
<protein>
    <recommendedName>
        <fullName evidence="6 10">Riboflavin synthase</fullName>
        <ecNumber evidence="5 10">2.5.1.9</ecNumber>
    </recommendedName>
</protein>
<keyword evidence="9" id="KW-0677">Repeat</keyword>
<evidence type="ECO:0000313" key="14">
    <source>
        <dbReference type="Proteomes" id="UP000001052"/>
    </source>
</evidence>
<dbReference type="eggNOG" id="COG0307">
    <property type="taxonomic scope" value="Bacteria"/>
</dbReference>
<evidence type="ECO:0000256" key="1">
    <source>
        <dbReference type="ARBA" id="ARBA00000968"/>
    </source>
</evidence>
<dbReference type="AlphaFoldDB" id="C8X2R1"/>
<evidence type="ECO:0000313" key="13">
    <source>
        <dbReference type="EMBL" id="ACV68708.1"/>
    </source>
</evidence>
<dbReference type="PIRSF" id="PIRSF000498">
    <property type="entry name" value="Riboflavin_syn_A"/>
    <property type="match status" value="1"/>
</dbReference>
<dbReference type="Gene3D" id="2.40.30.20">
    <property type="match status" value="2"/>
</dbReference>
<feature type="domain" description="Lumazine-binding" evidence="12">
    <location>
        <begin position="1"/>
        <end position="96"/>
    </location>
</feature>
<evidence type="ECO:0000256" key="2">
    <source>
        <dbReference type="ARBA" id="ARBA00002803"/>
    </source>
</evidence>
<organism evidence="13 14">
    <name type="scientific">Desulfohalobium retbaense (strain ATCC 49708 / DSM 5692 / JCM 16813 / HR100)</name>
    <dbReference type="NCBI Taxonomy" id="485915"/>
    <lineage>
        <taxon>Bacteria</taxon>
        <taxon>Pseudomonadati</taxon>
        <taxon>Thermodesulfobacteriota</taxon>
        <taxon>Desulfovibrionia</taxon>
        <taxon>Desulfovibrionales</taxon>
        <taxon>Desulfohalobiaceae</taxon>
        <taxon>Desulfohalobium</taxon>
    </lineage>
</organism>
<dbReference type="InterPro" id="IPR017938">
    <property type="entry name" value="Riboflavin_synthase-like_b-brl"/>
</dbReference>
<dbReference type="OrthoDB" id="9788537at2"/>
<dbReference type="InterPro" id="IPR001783">
    <property type="entry name" value="Lumazine-bd"/>
</dbReference>
<feature type="repeat" description="Lumazine-binding" evidence="11">
    <location>
        <begin position="1"/>
        <end position="96"/>
    </location>
</feature>
<dbReference type="NCBIfam" id="NF006767">
    <property type="entry name" value="PRK09289.1"/>
    <property type="match status" value="1"/>
</dbReference>
<reference evidence="13 14" key="2">
    <citation type="journal article" date="2010" name="Stand. Genomic Sci.">
        <title>Complete genome sequence of Desulfohalobium retbaense type strain (HR(100)).</title>
        <authorList>
            <person name="Spring S."/>
            <person name="Nolan M."/>
            <person name="Lapidus A."/>
            <person name="Glavina Del Rio T."/>
            <person name="Copeland A."/>
            <person name="Tice H."/>
            <person name="Cheng J.F."/>
            <person name="Lucas S."/>
            <person name="Land M."/>
            <person name="Chen F."/>
            <person name="Bruce D."/>
            <person name="Goodwin L."/>
            <person name="Pitluck S."/>
            <person name="Ivanova N."/>
            <person name="Mavromatis K."/>
            <person name="Mikhailova N."/>
            <person name="Pati A."/>
            <person name="Chen A."/>
            <person name="Palaniappan K."/>
            <person name="Hauser L."/>
            <person name="Chang Y.J."/>
            <person name="Jeffries C.D."/>
            <person name="Munk C."/>
            <person name="Kiss H."/>
            <person name="Chain P."/>
            <person name="Han C."/>
            <person name="Brettin T."/>
            <person name="Detter J.C."/>
            <person name="Schuler E."/>
            <person name="Goker M."/>
            <person name="Rohde M."/>
            <person name="Bristow J."/>
            <person name="Eisen J.A."/>
            <person name="Markowitz V."/>
            <person name="Hugenholtz P."/>
            <person name="Kyrpides N.C."/>
            <person name="Klenk H.P."/>
        </authorList>
    </citation>
    <scope>NUCLEOTIDE SEQUENCE [LARGE SCALE GENOMIC DNA]</scope>
    <source>
        <strain evidence="13 14">DSM 5692</strain>
    </source>
</reference>
<evidence type="ECO:0000259" key="12">
    <source>
        <dbReference type="PROSITE" id="PS51177"/>
    </source>
</evidence>
<dbReference type="HOGENOM" id="CLU_034388_1_2_7"/>
<reference evidence="14" key="1">
    <citation type="submission" date="2009-09" db="EMBL/GenBank/DDBJ databases">
        <title>The complete chromosome of Desulfohalobium retbaense DSM 5692.</title>
        <authorList>
            <consortium name="US DOE Joint Genome Institute (JGI-PGF)"/>
            <person name="Lucas S."/>
            <person name="Copeland A."/>
            <person name="Lapidus A."/>
            <person name="Glavina del Rio T."/>
            <person name="Dalin E."/>
            <person name="Tice H."/>
            <person name="Bruce D."/>
            <person name="Goodwin L."/>
            <person name="Pitluck S."/>
            <person name="Kyrpides N."/>
            <person name="Mavromatis K."/>
            <person name="Ivanova N."/>
            <person name="Mikhailova N."/>
            <person name="Munk A.C."/>
            <person name="Brettin T."/>
            <person name="Detter J.C."/>
            <person name="Han C."/>
            <person name="Tapia R."/>
            <person name="Larimer F."/>
            <person name="Land M."/>
            <person name="Hauser L."/>
            <person name="Markowitz V."/>
            <person name="Cheng J.-F."/>
            <person name="Hugenholtz P."/>
            <person name="Woyke T."/>
            <person name="Wu D."/>
            <person name="Spring S."/>
            <person name="Klenk H.-P."/>
            <person name="Eisen J.A."/>
        </authorList>
    </citation>
    <scope>NUCLEOTIDE SEQUENCE [LARGE SCALE GENOMIC DNA]</scope>
    <source>
        <strain evidence="14">DSM 5692</strain>
    </source>
</reference>
<dbReference type="GO" id="GO:0004746">
    <property type="term" value="F:riboflavin synthase activity"/>
    <property type="evidence" value="ECO:0007669"/>
    <property type="project" value="UniProtKB-UniRule"/>
</dbReference>
<dbReference type="STRING" id="485915.Dret_1421"/>
<dbReference type="RefSeq" id="WP_015751855.1">
    <property type="nucleotide sequence ID" value="NC_013223.1"/>
</dbReference>
<evidence type="ECO:0000256" key="7">
    <source>
        <dbReference type="ARBA" id="ARBA00022619"/>
    </source>
</evidence>
<keyword evidence="14" id="KW-1185">Reference proteome</keyword>
<dbReference type="InterPro" id="IPR026017">
    <property type="entry name" value="Lumazine-bd_dom"/>
</dbReference>
<evidence type="ECO:0000256" key="10">
    <source>
        <dbReference type="NCBIfam" id="TIGR00187"/>
    </source>
</evidence>